<dbReference type="PANTHER" id="PTHR43336">
    <property type="entry name" value="OXYGEN SENSOR HISTIDINE KINASE RESPONSE REGULATOR DEVS/DOSS"/>
    <property type="match status" value="1"/>
</dbReference>
<dbReference type="EMBL" id="JNBR01001479">
    <property type="protein sequence ID" value="OQR86841.1"/>
    <property type="molecule type" value="Genomic_DNA"/>
</dbReference>
<name>A0A1V9YM98_ACHHY</name>
<feature type="transmembrane region" description="Helical" evidence="6">
    <location>
        <begin position="102"/>
        <end position="120"/>
    </location>
</feature>
<evidence type="ECO:0000256" key="2">
    <source>
        <dbReference type="ARBA" id="ARBA00022692"/>
    </source>
</evidence>
<evidence type="ECO:0000256" key="6">
    <source>
        <dbReference type="SAM" id="Phobius"/>
    </source>
</evidence>
<feature type="transmembrane region" description="Helical" evidence="6">
    <location>
        <begin position="246"/>
        <end position="264"/>
    </location>
</feature>
<dbReference type="Gene3D" id="1.20.120.350">
    <property type="entry name" value="Voltage-gated potassium channels. Chain C"/>
    <property type="match status" value="1"/>
</dbReference>
<evidence type="ECO:0000256" key="4">
    <source>
        <dbReference type="ARBA" id="ARBA00023136"/>
    </source>
</evidence>
<reference evidence="7 8" key="1">
    <citation type="journal article" date="2014" name="Genome Biol. Evol.">
        <title>The secreted proteins of Achlya hypogyna and Thraustotheca clavata identify the ancestral oomycete secretome and reveal gene acquisitions by horizontal gene transfer.</title>
        <authorList>
            <person name="Misner I."/>
            <person name="Blouin N."/>
            <person name="Leonard G."/>
            <person name="Richards T.A."/>
            <person name="Lane C.E."/>
        </authorList>
    </citation>
    <scope>NUCLEOTIDE SEQUENCE [LARGE SCALE GENOMIC DNA]</scope>
    <source>
        <strain evidence="7 8">ATCC 48635</strain>
    </source>
</reference>
<evidence type="ECO:0000313" key="7">
    <source>
        <dbReference type="EMBL" id="OQR86841.1"/>
    </source>
</evidence>
<evidence type="ECO:0000256" key="3">
    <source>
        <dbReference type="ARBA" id="ARBA00022989"/>
    </source>
</evidence>
<keyword evidence="4 6" id="KW-0472">Membrane</keyword>
<dbReference type="PANTHER" id="PTHR43336:SF3">
    <property type="entry name" value="GUANYLATE CYCLASE DOMAIN-CONTAINING PROTEIN"/>
    <property type="match status" value="1"/>
</dbReference>
<dbReference type="GO" id="GO:0016020">
    <property type="term" value="C:membrane"/>
    <property type="evidence" value="ECO:0007669"/>
    <property type="project" value="UniProtKB-SubCell"/>
</dbReference>
<proteinExistence type="predicted"/>
<dbReference type="STRING" id="1202772.A0A1V9YM98"/>
<organism evidence="7 8">
    <name type="scientific">Achlya hypogyna</name>
    <name type="common">Oomycete</name>
    <name type="synonym">Protoachlya hypogyna</name>
    <dbReference type="NCBI Taxonomy" id="1202772"/>
    <lineage>
        <taxon>Eukaryota</taxon>
        <taxon>Sar</taxon>
        <taxon>Stramenopiles</taxon>
        <taxon>Oomycota</taxon>
        <taxon>Saprolegniomycetes</taxon>
        <taxon>Saprolegniales</taxon>
        <taxon>Achlyaceae</taxon>
        <taxon>Achlya</taxon>
    </lineage>
</organism>
<comment type="subcellular location">
    <subcellularLocation>
        <location evidence="1">Membrane</location>
        <topology evidence="1">Multi-pass membrane protein</topology>
    </subcellularLocation>
</comment>
<feature type="transmembrane region" description="Helical" evidence="6">
    <location>
        <begin position="417"/>
        <end position="438"/>
    </location>
</feature>
<feature type="transmembrane region" description="Helical" evidence="6">
    <location>
        <begin position="162"/>
        <end position="182"/>
    </location>
</feature>
<feature type="non-terminal residue" evidence="7">
    <location>
        <position position="488"/>
    </location>
</feature>
<evidence type="ECO:0000256" key="1">
    <source>
        <dbReference type="ARBA" id="ARBA00004141"/>
    </source>
</evidence>
<sequence>MVCRNGGKQFRGLSQNRQCHDRTGIHCRIAPSMKPAASAGPPHKTMKSTRKISPETQRNLVRDTSTQKFTTMATIRPPIFHKAATARTPIQRRGMALLEQKWYGALMSFVTIYCLFGDDFRAAFCRKSADNGFFVVAFICLLLFLFEFAVSCRCKPGYVFSFYFYLDIVATLSLIPDIGFIWSPLSNDDSVSSVSQAGSKAGRVVRVVRIIRLVRIVKLIKWNHSNDEQKTVIVESKTGGRMAEMTIRRVVMIVLFLCFVLPAFDGGYNESFNGFESRGFDTIHQMTTTSTDVTQSPIFLNVFGSWFYYTTDDIVYLAMYNISNAKMHAMFDSFTFPREDIAMAQVAKILPTKSAVLELYRTNELRSITSTGCFNDWNGSDLVVNPTFVSTACQSIVWFDISDATKTTATFNIYKTLFILVTLISSSLSFVHVARVTVLDPIERMMGTVKELAENPLRKHEHVEHEDQRLAKEKGFETAVLEATLDKI</sequence>
<gene>
    <name evidence="7" type="ORF">ACHHYP_09897</name>
</gene>
<keyword evidence="3 6" id="KW-1133">Transmembrane helix</keyword>
<accession>A0A1V9YM98</accession>
<comment type="caution">
    <text evidence="7">The sequence shown here is derived from an EMBL/GenBank/DDBJ whole genome shotgun (WGS) entry which is preliminary data.</text>
</comment>
<keyword evidence="8" id="KW-1185">Reference proteome</keyword>
<keyword evidence="2 6" id="KW-0812">Transmembrane</keyword>
<evidence type="ECO:0000256" key="5">
    <source>
        <dbReference type="SAM" id="MobiDB-lite"/>
    </source>
</evidence>
<dbReference type="InterPro" id="IPR027359">
    <property type="entry name" value="Volt_channel_dom_sf"/>
</dbReference>
<protein>
    <submittedName>
        <fullName evidence="7">Voltage-gated Ion Channel (VIC) Superfamily</fullName>
    </submittedName>
</protein>
<dbReference type="Proteomes" id="UP000243579">
    <property type="component" value="Unassembled WGS sequence"/>
</dbReference>
<feature type="transmembrane region" description="Helical" evidence="6">
    <location>
        <begin position="132"/>
        <end position="150"/>
    </location>
</feature>
<dbReference type="AlphaFoldDB" id="A0A1V9YM98"/>
<dbReference type="OrthoDB" id="60033at2759"/>
<feature type="region of interest" description="Disordered" evidence="5">
    <location>
        <begin position="32"/>
        <end position="56"/>
    </location>
</feature>
<evidence type="ECO:0000313" key="8">
    <source>
        <dbReference type="Proteomes" id="UP000243579"/>
    </source>
</evidence>